<dbReference type="InterPro" id="IPR015943">
    <property type="entry name" value="WD40/YVTN_repeat-like_dom_sf"/>
</dbReference>
<name>A0A834R6V1_SARSC</name>
<dbReference type="Proteomes" id="UP000070412">
    <property type="component" value="Unassembled WGS sequence"/>
</dbReference>
<reference evidence="8" key="1">
    <citation type="journal article" date="2020" name="PLoS Negl. Trop. Dis.">
        <title>High-quality nuclear genome for Sarcoptes scabiei-A critical resource for a neglected parasite.</title>
        <authorList>
            <person name="Korhonen P.K."/>
            <person name="Gasser R.B."/>
            <person name="Ma G."/>
            <person name="Wang T."/>
            <person name="Stroehlein A.J."/>
            <person name="Young N.D."/>
            <person name="Ang C.S."/>
            <person name="Fernando D.D."/>
            <person name="Lu H.C."/>
            <person name="Taylor S."/>
            <person name="Reynolds S.L."/>
            <person name="Mofiz E."/>
            <person name="Najaraj S.H."/>
            <person name="Gowda H."/>
            <person name="Madugundu A."/>
            <person name="Renuse S."/>
            <person name="Holt D."/>
            <person name="Pandey A."/>
            <person name="Papenfuss A.T."/>
            <person name="Fischer K."/>
        </authorList>
    </citation>
    <scope>NUCLEOTIDE SEQUENCE [LARGE SCALE GENOMIC DNA]</scope>
</reference>
<accession>A0A834R6V1</accession>
<dbReference type="GO" id="GO:0032797">
    <property type="term" value="C:SMN complex"/>
    <property type="evidence" value="ECO:0007669"/>
    <property type="project" value="TreeGrafter"/>
</dbReference>
<dbReference type="EnsemblMetazoa" id="SSS_217s_mrna">
    <property type="protein sequence ID" value="KAF7489771.1"/>
    <property type="gene ID" value="SSS_217"/>
</dbReference>
<feature type="repeat" description="WD" evidence="3">
    <location>
        <begin position="846"/>
        <end position="891"/>
    </location>
</feature>
<evidence type="ECO:0000259" key="5">
    <source>
        <dbReference type="Pfam" id="PF23774"/>
    </source>
</evidence>
<keyword evidence="2" id="KW-0677">Repeat</keyword>
<dbReference type="GO" id="GO:0005634">
    <property type="term" value="C:nucleus"/>
    <property type="evidence" value="ECO:0007669"/>
    <property type="project" value="TreeGrafter"/>
</dbReference>
<dbReference type="InterPro" id="IPR001680">
    <property type="entry name" value="WD40_rpt"/>
</dbReference>
<dbReference type="InterPro" id="IPR052640">
    <property type="entry name" value="Gemin-5"/>
</dbReference>
<dbReference type="PANTHER" id="PTHR46362:SF1">
    <property type="entry name" value="GEM-ASSOCIATED PROTEIN 5"/>
    <property type="match status" value="1"/>
</dbReference>
<keyword evidence="1 3" id="KW-0853">WD repeat</keyword>
<evidence type="ECO:0000256" key="4">
    <source>
        <dbReference type="SAM" id="MobiDB-lite"/>
    </source>
</evidence>
<dbReference type="Pfam" id="PF23774">
    <property type="entry name" value="TPR_GEMI5"/>
    <property type="match status" value="1"/>
</dbReference>
<dbReference type="PROSITE" id="PS00678">
    <property type="entry name" value="WD_REPEATS_1"/>
    <property type="match status" value="2"/>
</dbReference>
<dbReference type="SUPFAM" id="SSF50978">
    <property type="entry name" value="WD40 repeat-like"/>
    <property type="match status" value="1"/>
</dbReference>
<reference evidence="6" key="2">
    <citation type="submission" date="2020-01" db="EMBL/GenBank/DDBJ databases">
        <authorList>
            <person name="Korhonen P.K.K."/>
            <person name="Guangxu M.G."/>
            <person name="Wang T.W."/>
            <person name="Stroehlein A.J.S."/>
            <person name="Young N.D."/>
            <person name="Ang C.-S.A."/>
            <person name="Fernando D.W.F."/>
            <person name="Lu H.L."/>
            <person name="Taylor S.T."/>
            <person name="Ehtesham M.E.M."/>
            <person name="Najaraj S.H.N."/>
            <person name="Harsha G.H.G."/>
            <person name="Madugundu A.M."/>
            <person name="Renuse S.R."/>
            <person name="Holt D.H."/>
            <person name="Pandey A.P."/>
            <person name="Papenfuss A.P."/>
            <person name="Gasser R.B.G."/>
            <person name="Fischer K.F."/>
        </authorList>
    </citation>
    <scope>NUCLEOTIDE SEQUENCE</scope>
    <source>
        <strain evidence="6">SSS_KF_BRIS2020</strain>
    </source>
</reference>
<dbReference type="OrthoDB" id="7326421at2759"/>
<feature type="repeat" description="WD" evidence="3">
    <location>
        <begin position="492"/>
        <end position="533"/>
    </location>
</feature>
<evidence type="ECO:0000256" key="1">
    <source>
        <dbReference type="ARBA" id="ARBA00022574"/>
    </source>
</evidence>
<dbReference type="AlphaFoldDB" id="A0A834R6V1"/>
<dbReference type="GO" id="GO:0000387">
    <property type="term" value="P:spliceosomal snRNP assembly"/>
    <property type="evidence" value="ECO:0007669"/>
    <property type="project" value="TreeGrafter"/>
</dbReference>
<gene>
    <name evidence="6" type="primary">SSS_217g</name>
    <name evidence="6" type="ORF">SSS_217</name>
</gene>
<dbReference type="Gene3D" id="2.130.10.10">
    <property type="entry name" value="YVTN repeat-like/Quinoprotein amine dehydrogenase"/>
    <property type="match status" value="2"/>
</dbReference>
<dbReference type="InterPro" id="IPR056421">
    <property type="entry name" value="TPR_GEMI5"/>
</dbReference>
<reference evidence="7" key="3">
    <citation type="submission" date="2022-06" db="UniProtKB">
        <authorList>
            <consortium name="EnsemblMetazoa"/>
        </authorList>
    </citation>
    <scope>IDENTIFICATION</scope>
</reference>
<dbReference type="InterPro" id="IPR011047">
    <property type="entry name" value="Quinoprotein_ADH-like_sf"/>
</dbReference>
<dbReference type="PANTHER" id="PTHR46362">
    <property type="entry name" value="GEM-ASSOCIATED PROTEIN 5"/>
    <property type="match status" value="1"/>
</dbReference>
<sequence length="1276" mass="145336">MCLDRVPEMNPGTIMEDTISCHNSVHKCQIEEAIDADRDKISSNTKDSIDPRRDEERKCFRSEHEFSFGAYWNWFLPSCVDIWSQSNHETTETDPKIIIAYGAKSFLLIADVVKIDGDPQRSRKSSSVDNNCDTQTNLSKRKDFEAKIHYRDILNVFGFKGKNQFLDPFRFNNVYITTVVFDKTFSIIKHGFNASGSMVRITPTKSAMLFVGNSDGEAALYDCQRRITLHQNLPFSSISRSCCKNVVQKKILSAAWLHFQTDGPTVFYSLDTHVIVWKVKQNSVQVLHDNDEDCYSSRFNSGHLQIACLASLPAECTENKVEHKLAIGYMNGKIVIVGFNPSSSKQTSLTVFSESGHNDDICSLSFAIYSWPSIAAYRQGLLCSVSRDGILKVWSCSNQNEVAEYRVIPNQSQNSKQNHHHQQNNGNWFTATFLPRSNITSNSSYEIIVTNTQGDFLSFTLPDKSLNSKLRVSKALKTFNASKKNKQNPLPTIGHSFIVFSLAINYDWQIAVSISMDYKLILWDLVERSSLDVLYSFANGAMAIDCCETDKRIAIAFGNTIFVLDFSSENSTSSNLDESIRSKIILNPLKIGLHVKNSRLLSVIWNQKYHERLGSLLLGTSLGEIYQYNLSKKSTQLKSSASNSSIPKDSSKIYGLCWVDSFLATSTENETEMQPVVLSIHKSGNIMVNRLDQQKQENLEAYLQGYPNEPKLKHTAALITNLKALKASNDFNDYCYLMIGNHDGTVDILKKLDPQSESHIFQSKVFRHLFRFRAFNGHCISMSFCANTKWLAISSLHDTYIACYLLDELDRDENTERIGEDESEEAIGLDVSVKLAVKKMSNKRHLHGHRNRISATTWSPFNHSANILMASCGYDSSCIVWNLLQNKALAHFNGHRSFVYTIKWCHFDINYLFSGGEDNFFIWNWTKQPNEKIGSEEIKIISLKQMLQLEQEKTEIKATIVGTESPRELIDDRSKSNESEFLLEENPIVLNSNLLPQSNKGKPLTIKALFPVNNQIENNTSKKEFLDDIKWLIKLKSSPLEEIPEKKLDRILLYSLSQDHIEKLVENELNYHRKHKNLDAQYILQLFLNPSDFIQNLLDQNECDPMIAMFAGAISKKLFQNCCQTMLGLSDENGTDNDEQNKSTKPVSSTSTSLNLRIRWNNYSKEIAALIRLYCLNDFQGAIDFLIENNLFREAIILSHINLASNSFISNLMFRWHQFRLQQNNYEGAIKCLISSGQNPELANQLLQQRRTLCSDTSTDSIIKQYDEIINLLEQL</sequence>
<feature type="domain" description="Gem-associated protein 5 TPR" evidence="5">
    <location>
        <begin position="1057"/>
        <end position="1251"/>
    </location>
</feature>
<dbReference type="EMBL" id="WVUK01000064">
    <property type="protein sequence ID" value="KAF7489771.1"/>
    <property type="molecule type" value="Genomic_DNA"/>
</dbReference>
<evidence type="ECO:0000313" key="6">
    <source>
        <dbReference type="EMBL" id="KAF7489771.1"/>
    </source>
</evidence>
<protein>
    <submittedName>
        <fullName evidence="6">Gem-associated protein 5</fullName>
    </submittedName>
</protein>
<evidence type="ECO:0000313" key="7">
    <source>
        <dbReference type="EnsemblMetazoa" id="KAF7489771.1"/>
    </source>
</evidence>
<dbReference type="Pfam" id="PF00400">
    <property type="entry name" value="WD40"/>
    <property type="match status" value="2"/>
</dbReference>
<evidence type="ECO:0000256" key="2">
    <source>
        <dbReference type="ARBA" id="ARBA00022737"/>
    </source>
</evidence>
<organism evidence="6">
    <name type="scientific">Sarcoptes scabiei</name>
    <name type="common">Itch mite</name>
    <name type="synonym">Acarus scabiei</name>
    <dbReference type="NCBI Taxonomy" id="52283"/>
    <lineage>
        <taxon>Eukaryota</taxon>
        <taxon>Metazoa</taxon>
        <taxon>Ecdysozoa</taxon>
        <taxon>Arthropoda</taxon>
        <taxon>Chelicerata</taxon>
        <taxon>Arachnida</taxon>
        <taxon>Acari</taxon>
        <taxon>Acariformes</taxon>
        <taxon>Sarcoptiformes</taxon>
        <taxon>Astigmata</taxon>
        <taxon>Psoroptidia</taxon>
        <taxon>Sarcoptoidea</taxon>
        <taxon>Sarcoptidae</taxon>
        <taxon>Sarcoptinae</taxon>
        <taxon>Sarcoptes</taxon>
    </lineage>
</organism>
<dbReference type="PROSITE" id="PS50082">
    <property type="entry name" value="WD_REPEATS_2"/>
    <property type="match status" value="2"/>
</dbReference>
<keyword evidence="8" id="KW-1185">Reference proteome</keyword>
<dbReference type="InterPro" id="IPR036322">
    <property type="entry name" value="WD40_repeat_dom_sf"/>
</dbReference>
<dbReference type="SMART" id="SM00320">
    <property type="entry name" value="WD40"/>
    <property type="match status" value="6"/>
</dbReference>
<evidence type="ECO:0000256" key="3">
    <source>
        <dbReference type="PROSITE-ProRule" id="PRU00221"/>
    </source>
</evidence>
<evidence type="ECO:0000313" key="8">
    <source>
        <dbReference type="Proteomes" id="UP000070412"/>
    </source>
</evidence>
<dbReference type="GO" id="GO:0003730">
    <property type="term" value="F:mRNA 3'-UTR binding"/>
    <property type="evidence" value="ECO:0007669"/>
    <property type="project" value="TreeGrafter"/>
</dbReference>
<feature type="region of interest" description="Disordered" evidence="4">
    <location>
        <begin position="1130"/>
        <end position="1149"/>
    </location>
</feature>
<dbReference type="SUPFAM" id="SSF50998">
    <property type="entry name" value="Quinoprotein alcohol dehydrogenase-like"/>
    <property type="match status" value="1"/>
</dbReference>
<proteinExistence type="predicted"/>
<dbReference type="InterPro" id="IPR019775">
    <property type="entry name" value="WD40_repeat_CS"/>
</dbReference>